<keyword evidence="6 13" id="KW-0547">Nucleotide-binding</keyword>
<dbReference type="NCBIfam" id="TIGR00418">
    <property type="entry name" value="thrS"/>
    <property type="match status" value="1"/>
</dbReference>
<proteinExistence type="inferred from homology"/>
<sequence>MVEVEPEELKKILKQAEAVAIKVNEKLLDLSSISLLSGDEEIDIISLNTAEGLEILRHSTAHIMAHAVKELFPDVKIAIGPATSDGFYYDFDKDEPFTEDDLQKIEKRMHEIIKLKQPFIRKEILKDEAIKLFESLGESYKIEILNEIQDNKVTIYEEGGFVDLCRGPHIPHTGIVKAFKLLSVAGAYWRGDEHNKMLQRIYGTAFPTKQELDDYLKFLEEVKRRDHRRVGKQLKLFEISEEVGPGLIIWLPDGAIIRKVIEDFWKDEHLKAGYQLLYTPHIAKLELWGRSGHLDFYRENMFSPMQIENVAYQLKPMNCPFHIQVYKSETRSYRDLPLKYAELGTVYRYERSGVLHGLLRVRGFTQDDAHIFCTEEQLEEEIQKVLDFTIFILSTFGFDSYEIYISTRPEKYVGSLENWEKATDALQKALKIRDLQHQIDPGEGVFYGPKIDIKIKDVLNRAWQCSTIQVDFNIPERFALTYRGKDGREHRPIMIHRALMGSLERFLGVLIENYAGAFPVWISPVQVEVMSISEKQAEYAANIYKRLKEHGFRVKLNVDSEKIGYKIRQATLKKIPYMVILGDKEVSSQKITVRKRDGENFELIELETFIDFLSKQINEKK</sequence>
<evidence type="ECO:0000256" key="3">
    <source>
        <dbReference type="ARBA" id="ARBA00022555"/>
    </source>
</evidence>
<dbReference type="InterPro" id="IPR033728">
    <property type="entry name" value="ThrRS_core"/>
</dbReference>
<dbReference type="Gene3D" id="3.30.54.20">
    <property type="match status" value="1"/>
</dbReference>
<evidence type="ECO:0000313" key="15">
    <source>
        <dbReference type="EMBL" id="HGH00226.1"/>
    </source>
</evidence>
<dbReference type="PROSITE" id="PS50862">
    <property type="entry name" value="AA_TRNA_LIGASE_II"/>
    <property type="match status" value="1"/>
</dbReference>
<keyword evidence="9 13" id="KW-0694">RNA-binding</keyword>
<dbReference type="FunFam" id="3.30.930.10:FF:000002">
    <property type="entry name" value="Threonine--tRNA ligase"/>
    <property type="match status" value="1"/>
</dbReference>
<dbReference type="InterPro" id="IPR004154">
    <property type="entry name" value="Anticodon-bd"/>
</dbReference>
<dbReference type="HAMAP" id="MF_00184">
    <property type="entry name" value="Thr_tRNA_synth"/>
    <property type="match status" value="1"/>
</dbReference>
<dbReference type="InterPro" id="IPR036621">
    <property type="entry name" value="Anticodon-bd_dom_sf"/>
</dbReference>
<evidence type="ECO:0000256" key="2">
    <source>
        <dbReference type="ARBA" id="ARBA00022490"/>
    </source>
</evidence>
<dbReference type="PANTHER" id="PTHR11451:SF44">
    <property type="entry name" value="THREONINE--TRNA LIGASE, CHLOROPLASTIC_MITOCHONDRIAL 2"/>
    <property type="match status" value="1"/>
</dbReference>
<evidence type="ECO:0000256" key="5">
    <source>
        <dbReference type="ARBA" id="ARBA00022723"/>
    </source>
</evidence>
<keyword evidence="3 13" id="KW-0820">tRNA-binding</keyword>
<dbReference type="SUPFAM" id="SSF52954">
    <property type="entry name" value="Class II aaRS ABD-related"/>
    <property type="match status" value="1"/>
</dbReference>
<dbReference type="GO" id="GO:0000049">
    <property type="term" value="F:tRNA binding"/>
    <property type="evidence" value="ECO:0007669"/>
    <property type="project" value="UniProtKB-KW"/>
</dbReference>
<dbReference type="GO" id="GO:0005737">
    <property type="term" value="C:cytoplasm"/>
    <property type="evidence" value="ECO:0007669"/>
    <property type="project" value="UniProtKB-SubCell"/>
</dbReference>
<dbReference type="InterPro" id="IPR002320">
    <property type="entry name" value="Thr-tRNA-ligase_IIa"/>
</dbReference>
<dbReference type="InterPro" id="IPR047246">
    <property type="entry name" value="ThrRS_anticodon"/>
</dbReference>
<keyword evidence="10 13" id="KW-0648">Protein biosynthesis</keyword>
<evidence type="ECO:0000256" key="1">
    <source>
        <dbReference type="ARBA" id="ARBA00008226"/>
    </source>
</evidence>
<accession>A0A7C4EMF0</accession>
<dbReference type="FunFam" id="3.40.50.800:FF:000001">
    <property type="entry name" value="Threonine--tRNA ligase"/>
    <property type="match status" value="1"/>
</dbReference>
<dbReference type="CDD" id="cd00771">
    <property type="entry name" value="ThrRS_core"/>
    <property type="match status" value="1"/>
</dbReference>
<comment type="subcellular location">
    <subcellularLocation>
        <location evidence="13">Cytoplasm</location>
    </subcellularLocation>
</comment>
<dbReference type="InterPro" id="IPR002314">
    <property type="entry name" value="aa-tRNA-synt_IIb"/>
</dbReference>
<dbReference type="GO" id="GO:0046872">
    <property type="term" value="F:metal ion binding"/>
    <property type="evidence" value="ECO:0007669"/>
    <property type="project" value="UniProtKB-KW"/>
</dbReference>
<dbReference type="InterPro" id="IPR018163">
    <property type="entry name" value="Thr/Ala-tRNA-synth_IIc_edit"/>
</dbReference>
<evidence type="ECO:0000256" key="7">
    <source>
        <dbReference type="ARBA" id="ARBA00022833"/>
    </source>
</evidence>
<feature type="binding site" evidence="13">
    <location>
        <position position="496"/>
    </location>
    <ligand>
        <name>Zn(2+)</name>
        <dbReference type="ChEBI" id="CHEBI:29105"/>
        <note>catalytic</note>
    </ligand>
</feature>
<dbReference type="Pfam" id="PF07973">
    <property type="entry name" value="tRNA_SAD"/>
    <property type="match status" value="1"/>
</dbReference>
<dbReference type="SMART" id="SM00863">
    <property type="entry name" value="tRNA_SAD"/>
    <property type="match status" value="1"/>
</dbReference>
<keyword evidence="11 13" id="KW-0030">Aminoacyl-tRNA synthetase</keyword>
<dbReference type="Pfam" id="PF03129">
    <property type="entry name" value="HGTP_anticodon"/>
    <property type="match status" value="1"/>
</dbReference>
<feature type="binding site" evidence="13">
    <location>
        <position position="319"/>
    </location>
    <ligand>
        <name>Zn(2+)</name>
        <dbReference type="ChEBI" id="CHEBI:29105"/>
        <note>catalytic</note>
    </ligand>
</feature>
<evidence type="ECO:0000256" key="10">
    <source>
        <dbReference type="ARBA" id="ARBA00022917"/>
    </source>
</evidence>
<dbReference type="PANTHER" id="PTHR11451">
    <property type="entry name" value="THREONINE-TRNA LIGASE"/>
    <property type="match status" value="1"/>
</dbReference>
<gene>
    <name evidence="13 15" type="primary">thrS</name>
    <name evidence="15" type="ORF">ENV75_07265</name>
</gene>
<evidence type="ECO:0000256" key="6">
    <source>
        <dbReference type="ARBA" id="ARBA00022741"/>
    </source>
</evidence>
<dbReference type="GO" id="GO:0005524">
    <property type="term" value="F:ATP binding"/>
    <property type="evidence" value="ECO:0007669"/>
    <property type="project" value="UniProtKB-UniRule"/>
</dbReference>
<dbReference type="Gene3D" id="3.40.50.800">
    <property type="entry name" value="Anticodon-binding domain"/>
    <property type="match status" value="1"/>
</dbReference>
<evidence type="ECO:0000259" key="14">
    <source>
        <dbReference type="PROSITE" id="PS50862"/>
    </source>
</evidence>
<evidence type="ECO:0000256" key="4">
    <source>
        <dbReference type="ARBA" id="ARBA00022598"/>
    </source>
</evidence>
<dbReference type="InterPro" id="IPR045864">
    <property type="entry name" value="aa-tRNA-synth_II/BPL/LPL"/>
</dbReference>
<dbReference type="EMBL" id="DTHO01000076">
    <property type="protein sequence ID" value="HGH00226.1"/>
    <property type="molecule type" value="Genomic_DNA"/>
</dbReference>
<evidence type="ECO:0000256" key="12">
    <source>
        <dbReference type="ARBA" id="ARBA00049515"/>
    </source>
</evidence>
<dbReference type="SUPFAM" id="SSF55681">
    <property type="entry name" value="Class II aaRS and biotin synthetases"/>
    <property type="match status" value="1"/>
</dbReference>
<dbReference type="EC" id="6.1.1.3" evidence="13"/>
<dbReference type="FunFam" id="3.30.54.20:FF:000002">
    <property type="entry name" value="Threonine--tRNA ligase"/>
    <property type="match status" value="1"/>
</dbReference>
<comment type="cofactor">
    <cofactor evidence="13">
        <name>Zn(2+)</name>
        <dbReference type="ChEBI" id="CHEBI:29105"/>
    </cofactor>
    <text evidence="13">Binds 1 zinc ion per subunit.</text>
</comment>
<comment type="catalytic activity">
    <reaction evidence="12 13">
        <text>tRNA(Thr) + L-threonine + ATP = L-threonyl-tRNA(Thr) + AMP + diphosphate + H(+)</text>
        <dbReference type="Rhea" id="RHEA:24624"/>
        <dbReference type="Rhea" id="RHEA-COMP:9670"/>
        <dbReference type="Rhea" id="RHEA-COMP:9704"/>
        <dbReference type="ChEBI" id="CHEBI:15378"/>
        <dbReference type="ChEBI" id="CHEBI:30616"/>
        <dbReference type="ChEBI" id="CHEBI:33019"/>
        <dbReference type="ChEBI" id="CHEBI:57926"/>
        <dbReference type="ChEBI" id="CHEBI:78442"/>
        <dbReference type="ChEBI" id="CHEBI:78534"/>
        <dbReference type="ChEBI" id="CHEBI:456215"/>
        <dbReference type="EC" id="6.1.1.3"/>
    </reaction>
</comment>
<evidence type="ECO:0000256" key="8">
    <source>
        <dbReference type="ARBA" id="ARBA00022840"/>
    </source>
</evidence>
<feature type="domain" description="Aminoacyl-transfer RNA synthetases class-II family profile" evidence="14">
    <location>
        <begin position="226"/>
        <end position="519"/>
    </location>
</feature>
<evidence type="ECO:0000256" key="11">
    <source>
        <dbReference type="ARBA" id="ARBA00023146"/>
    </source>
</evidence>
<dbReference type="Pfam" id="PF00587">
    <property type="entry name" value="tRNA-synt_2b"/>
    <property type="match status" value="1"/>
</dbReference>
<evidence type="ECO:0000256" key="13">
    <source>
        <dbReference type="HAMAP-Rule" id="MF_00184"/>
    </source>
</evidence>
<dbReference type="GO" id="GO:0006435">
    <property type="term" value="P:threonyl-tRNA aminoacylation"/>
    <property type="evidence" value="ECO:0007669"/>
    <property type="project" value="UniProtKB-UniRule"/>
</dbReference>
<dbReference type="Gene3D" id="3.30.980.10">
    <property type="entry name" value="Threonyl-trna Synthetase, Chain A, domain 2"/>
    <property type="match status" value="1"/>
</dbReference>
<dbReference type="CDD" id="cd00860">
    <property type="entry name" value="ThrRS_anticodon"/>
    <property type="match status" value="1"/>
</dbReference>
<name>A0A7C4EMF0_9BACT</name>
<keyword evidence="2 13" id="KW-0963">Cytoplasm</keyword>
<dbReference type="SUPFAM" id="SSF55186">
    <property type="entry name" value="ThrRS/AlaRS common domain"/>
    <property type="match status" value="1"/>
</dbReference>
<dbReference type="Gene3D" id="3.30.930.10">
    <property type="entry name" value="Bira Bifunctional Protein, Domain 2"/>
    <property type="match status" value="1"/>
</dbReference>
<comment type="caution">
    <text evidence="13">Lacks conserved residue(s) required for the propagation of feature annotation.</text>
</comment>
<comment type="similarity">
    <text evidence="1 13">Belongs to the class-II aminoacyl-tRNA synthetase family.</text>
</comment>
<evidence type="ECO:0000256" key="9">
    <source>
        <dbReference type="ARBA" id="ARBA00022884"/>
    </source>
</evidence>
<dbReference type="AlphaFoldDB" id="A0A7C4EMF0"/>
<keyword evidence="5 13" id="KW-0479">Metal-binding</keyword>
<feature type="binding site" evidence="13">
    <location>
        <position position="370"/>
    </location>
    <ligand>
        <name>Zn(2+)</name>
        <dbReference type="ChEBI" id="CHEBI:29105"/>
        <note>catalytic</note>
    </ligand>
</feature>
<dbReference type="PRINTS" id="PR01047">
    <property type="entry name" value="TRNASYNTHTHR"/>
</dbReference>
<keyword evidence="4 13" id="KW-0436">Ligase</keyword>
<dbReference type="InterPro" id="IPR012947">
    <property type="entry name" value="tRNA_SAD"/>
</dbReference>
<dbReference type="InterPro" id="IPR006195">
    <property type="entry name" value="aa-tRNA-synth_II"/>
</dbReference>
<dbReference type="FunFam" id="3.30.980.10:FF:000005">
    <property type="entry name" value="Threonyl-tRNA synthetase, mitochondrial"/>
    <property type="match status" value="1"/>
</dbReference>
<comment type="caution">
    <text evidence="15">The sequence shown here is derived from an EMBL/GenBank/DDBJ whole genome shotgun (WGS) entry which is preliminary data.</text>
</comment>
<organism evidence="15">
    <name type="scientific">Thermodesulfovibrio aggregans</name>
    <dbReference type="NCBI Taxonomy" id="86166"/>
    <lineage>
        <taxon>Bacteria</taxon>
        <taxon>Pseudomonadati</taxon>
        <taxon>Nitrospirota</taxon>
        <taxon>Thermodesulfovibrionia</taxon>
        <taxon>Thermodesulfovibrionales</taxon>
        <taxon>Thermodesulfovibrionaceae</taxon>
        <taxon>Thermodesulfovibrio</taxon>
    </lineage>
</organism>
<keyword evidence="7 13" id="KW-0862">Zinc</keyword>
<dbReference type="GO" id="GO:0004829">
    <property type="term" value="F:threonine-tRNA ligase activity"/>
    <property type="evidence" value="ECO:0007669"/>
    <property type="project" value="UniProtKB-UniRule"/>
</dbReference>
<keyword evidence="8 13" id="KW-0067">ATP-binding</keyword>
<protein>
    <recommendedName>
        <fullName evidence="13">Threonine--tRNA ligase</fullName>
        <ecNumber evidence="13">6.1.1.3</ecNumber>
    </recommendedName>
    <alternativeName>
        <fullName evidence="13">Threonyl-tRNA synthetase</fullName>
        <shortName evidence="13">ThrRS</shortName>
    </alternativeName>
</protein>
<comment type="subunit">
    <text evidence="13">Homodimer.</text>
</comment>
<reference evidence="15" key="1">
    <citation type="journal article" date="2020" name="mSystems">
        <title>Genome- and Community-Level Interaction Insights into Carbon Utilization and Element Cycling Functions of Hydrothermarchaeota in Hydrothermal Sediment.</title>
        <authorList>
            <person name="Zhou Z."/>
            <person name="Liu Y."/>
            <person name="Xu W."/>
            <person name="Pan J."/>
            <person name="Luo Z.H."/>
            <person name="Li M."/>
        </authorList>
    </citation>
    <scope>NUCLEOTIDE SEQUENCE [LARGE SCALE GENOMIC DNA]</scope>
    <source>
        <strain evidence="15">SpSt-788</strain>
    </source>
</reference>